<dbReference type="Gene3D" id="3.30.70.270">
    <property type="match status" value="3"/>
</dbReference>
<dbReference type="Pfam" id="PF17919">
    <property type="entry name" value="RT_RNaseH_2"/>
    <property type="match status" value="1"/>
</dbReference>
<dbReference type="PANTHER" id="PTHR48475:SF1">
    <property type="entry name" value="RNASE H TYPE-1 DOMAIN-CONTAINING PROTEIN"/>
    <property type="match status" value="1"/>
</dbReference>
<dbReference type="InterPro" id="IPR000477">
    <property type="entry name" value="RT_dom"/>
</dbReference>
<sequence>MTGLSTSIVAHLLPTDPACPPIKQKLREYKPEMSLKIKEEVSKQLDAGILQVTEYPTWLANVVPLPKKDGKVRVCVDYRDLNKSSPKDNFPLPNIHILIDNCAKHETQSFVDCFAGYHQIEMHKEDAEKTAFITPWGVYNYKVMPFGLKNAGATLRKYNLKLNPAKCVFGVPAGKLLGFIVSRRAQSTVICEPIFKLLKKDAAVKWTSECQQAFDKIKDYLSNPPVLVPPESGGPLLLYISVLDNAFSCIFGQHDETGRKEQAIYYMSKKFTSCEARYSLLEHTCCALTWVSQKLRHYLSSHTTYLISRMDPLKYIFQKPMPTGKLAKWQILLSEFDIVYVTQKAVKAQALADHMAENPVDDDYRPLKTYFPDEELAFVGEDISEEYDGWRMFFDGAKNLNGSGIGAVLISPTGQHYPVSAKLRFLCSNNMAEYETCILGLRRVIDLDVREMLIIGDSDLLIHQVRDALATLSSTIRPPDHNYIDPIHIHIHEQPAYCFHVEKEPDGKPWYDDIRGYLKSGEYTEDATSVQKRTIRRLATQFFLSGEILYRRTPDLGLLRCVKAREARRLGEEIHAGTCGPHMNGFTLAKKILRSGYYWLTMETDCIRYVQKCRQCQTHADMIRVPPNELHVTSSPWPFAAWGMDVIGPIEPTASNGHRFILVTIDYFTKWVEATSHKSVTKKIVDDFVKNNIICRFGIPESVITDNGTNLNSGLMRSMCEKFKISHQNSTAYRPQMNGAVEAANKNIKRILRKMIDNHKHWQEKLPFALLGYRTTIRTSTGATPYFLVYGTEAVIPAEVEIPSLRIIQEAKLNDVDWIQGRAENLALIDGRKINAICHGQLYQNRMAKAFNKKVKPRHFSPGQLVLKRIFPNQDEAKGKFSPNWQGPYIVSRVLTGGALIFAEMDGEVWPKPINSNSVKKYYI</sequence>
<protein>
    <submittedName>
        <fullName evidence="3">Uncharacterized protein LOC107019644</fullName>
    </submittedName>
</protein>
<dbReference type="InterPro" id="IPR043128">
    <property type="entry name" value="Rev_trsase/Diguanyl_cyclase"/>
</dbReference>
<dbReference type="Pfam" id="PF17921">
    <property type="entry name" value="Integrase_H2C2"/>
    <property type="match status" value="1"/>
</dbReference>
<organism evidence="2 3">
    <name type="scientific">Solanum pennellii</name>
    <name type="common">Tomato</name>
    <name type="synonym">Lycopersicon pennellii</name>
    <dbReference type="NCBI Taxonomy" id="28526"/>
    <lineage>
        <taxon>Eukaryota</taxon>
        <taxon>Viridiplantae</taxon>
        <taxon>Streptophyta</taxon>
        <taxon>Embryophyta</taxon>
        <taxon>Tracheophyta</taxon>
        <taxon>Spermatophyta</taxon>
        <taxon>Magnoliopsida</taxon>
        <taxon>eudicotyledons</taxon>
        <taxon>Gunneridae</taxon>
        <taxon>Pentapetalae</taxon>
        <taxon>asterids</taxon>
        <taxon>lamiids</taxon>
        <taxon>Solanales</taxon>
        <taxon>Solanaceae</taxon>
        <taxon>Solanoideae</taxon>
        <taxon>Solaneae</taxon>
        <taxon>Solanum</taxon>
        <taxon>Solanum subgen. Lycopersicon</taxon>
    </lineage>
</organism>
<reference evidence="2" key="1">
    <citation type="journal article" date="2014" name="Nat. Genet.">
        <title>The genome of the stress-tolerant wild tomato species Solanum pennellii.</title>
        <authorList>
            <person name="Bolger A."/>
            <person name="Scossa F."/>
            <person name="Bolger M.E."/>
            <person name="Lanz C."/>
            <person name="Maumus F."/>
            <person name="Tohge T."/>
            <person name="Quesneville H."/>
            <person name="Alseekh S."/>
            <person name="Sorensen I."/>
            <person name="Lichtenstein G."/>
            <person name="Fich E.A."/>
            <person name="Conte M."/>
            <person name="Keller H."/>
            <person name="Schneeberger K."/>
            <person name="Schwacke R."/>
            <person name="Ofner I."/>
            <person name="Vrebalov J."/>
            <person name="Xu Y."/>
            <person name="Osorio S."/>
            <person name="Aflitos S.A."/>
            <person name="Schijlen E."/>
            <person name="Jimenez-Gomez J.M."/>
            <person name="Ryngajllo M."/>
            <person name="Kimura S."/>
            <person name="Kumar R."/>
            <person name="Koenig D."/>
            <person name="Headland L.R."/>
            <person name="Maloof J.N."/>
            <person name="Sinha N."/>
            <person name="van Ham R.C."/>
            <person name="Lankhorst R.K."/>
            <person name="Mao L."/>
            <person name="Vogel A."/>
            <person name="Arsova B."/>
            <person name="Panstruga R."/>
            <person name="Fei Z."/>
            <person name="Rose J.K."/>
            <person name="Zamir D."/>
            <person name="Carrari F."/>
            <person name="Giovannoni J.J."/>
            <person name="Weigel D."/>
            <person name="Usadel B."/>
            <person name="Fernie A.R."/>
        </authorList>
    </citation>
    <scope>NUCLEOTIDE SEQUENCE [LARGE SCALE GENOMIC DNA]</scope>
    <source>
        <strain evidence="2">cv. LA0716</strain>
    </source>
</reference>
<dbReference type="SUPFAM" id="SSF53098">
    <property type="entry name" value="Ribonuclease H-like"/>
    <property type="match status" value="2"/>
</dbReference>
<dbReference type="InterPro" id="IPR001584">
    <property type="entry name" value="Integrase_cat-core"/>
</dbReference>
<dbReference type="InterPro" id="IPR041577">
    <property type="entry name" value="RT_RNaseH_2"/>
</dbReference>
<dbReference type="Pfam" id="PF00078">
    <property type="entry name" value="RVT_1"/>
    <property type="match status" value="1"/>
</dbReference>
<gene>
    <name evidence="3" type="primary">LOC107019644</name>
</gene>
<dbReference type="Gene3D" id="3.30.420.10">
    <property type="entry name" value="Ribonuclease H-like superfamily/Ribonuclease H"/>
    <property type="match status" value="2"/>
</dbReference>
<dbReference type="Gene3D" id="1.10.340.70">
    <property type="match status" value="1"/>
</dbReference>
<dbReference type="Pfam" id="PF13456">
    <property type="entry name" value="RVT_3"/>
    <property type="match status" value="1"/>
</dbReference>
<dbReference type="RefSeq" id="XP_027769099.1">
    <property type="nucleotide sequence ID" value="XM_027913298.1"/>
</dbReference>
<feature type="domain" description="Integrase catalytic" evidence="1">
    <location>
        <begin position="632"/>
        <end position="793"/>
    </location>
</feature>
<name>A0ABM1V031_SOLPN</name>
<dbReference type="InterPro" id="IPR036397">
    <property type="entry name" value="RNaseH_sf"/>
</dbReference>
<dbReference type="GeneID" id="107019644"/>
<dbReference type="SUPFAM" id="SSF56672">
    <property type="entry name" value="DNA/RNA polymerases"/>
    <property type="match status" value="1"/>
</dbReference>
<dbReference type="InterPro" id="IPR002156">
    <property type="entry name" value="RNaseH_domain"/>
</dbReference>
<dbReference type="Pfam" id="PF00665">
    <property type="entry name" value="rve"/>
    <property type="match status" value="1"/>
</dbReference>
<dbReference type="InterPro" id="IPR043502">
    <property type="entry name" value="DNA/RNA_pol_sf"/>
</dbReference>
<evidence type="ECO:0000259" key="1">
    <source>
        <dbReference type="PROSITE" id="PS50994"/>
    </source>
</evidence>
<dbReference type="PANTHER" id="PTHR48475">
    <property type="entry name" value="RIBONUCLEASE H"/>
    <property type="match status" value="1"/>
</dbReference>
<evidence type="ECO:0000313" key="3">
    <source>
        <dbReference type="RefSeq" id="XP_027769099.1"/>
    </source>
</evidence>
<evidence type="ECO:0000313" key="2">
    <source>
        <dbReference type="Proteomes" id="UP000694930"/>
    </source>
</evidence>
<dbReference type="PROSITE" id="PS50994">
    <property type="entry name" value="INTEGRASE"/>
    <property type="match status" value="1"/>
</dbReference>
<accession>A0ABM1V031</accession>
<dbReference type="InterPro" id="IPR041588">
    <property type="entry name" value="Integrase_H2C2"/>
</dbReference>
<proteinExistence type="predicted"/>
<dbReference type="CDD" id="cd01647">
    <property type="entry name" value="RT_LTR"/>
    <property type="match status" value="1"/>
</dbReference>
<dbReference type="Proteomes" id="UP000694930">
    <property type="component" value="Chromosome 1"/>
</dbReference>
<keyword evidence="2" id="KW-1185">Reference proteome</keyword>
<dbReference type="CDD" id="cd09279">
    <property type="entry name" value="RNase_HI_like"/>
    <property type="match status" value="1"/>
</dbReference>
<dbReference type="Gene3D" id="3.10.10.10">
    <property type="entry name" value="HIV Type 1 Reverse Transcriptase, subunit A, domain 1"/>
    <property type="match status" value="1"/>
</dbReference>
<reference evidence="3" key="2">
    <citation type="submission" date="2025-08" db="UniProtKB">
        <authorList>
            <consortium name="RefSeq"/>
        </authorList>
    </citation>
    <scope>IDENTIFICATION</scope>
</reference>
<dbReference type="InterPro" id="IPR012337">
    <property type="entry name" value="RNaseH-like_sf"/>
</dbReference>